<feature type="domain" description="PPIase cyclophilin-type" evidence="6">
    <location>
        <begin position="29"/>
        <end position="191"/>
    </location>
</feature>
<dbReference type="PANTHER" id="PTHR11071">
    <property type="entry name" value="PEPTIDYL-PROLYL CIS-TRANS ISOMERASE"/>
    <property type="match status" value="1"/>
</dbReference>
<keyword evidence="3" id="KW-0697">Rotamase</keyword>
<dbReference type="Gene3D" id="1.25.40.10">
    <property type="entry name" value="Tetratricopeptide repeat domain"/>
    <property type="match status" value="1"/>
</dbReference>
<dbReference type="PRINTS" id="PR00153">
    <property type="entry name" value="CSAPPISMRASE"/>
</dbReference>
<dbReference type="GO" id="GO:0006457">
    <property type="term" value="P:protein folding"/>
    <property type="evidence" value="ECO:0007669"/>
    <property type="project" value="TreeGrafter"/>
</dbReference>
<gene>
    <name evidence="7" type="ORF">GNLVRS02_ARAD1C41470g</name>
</gene>
<dbReference type="SUPFAM" id="SSF50891">
    <property type="entry name" value="Cyclophilin-like"/>
    <property type="match status" value="1"/>
</dbReference>
<dbReference type="GO" id="GO:0005829">
    <property type="term" value="C:cytosol"/>
    <property type="evidence" value="ECO:0007669"/>
    <property type="project" value="TreeGrafter"/>
</dbReference>
<dbReference type="InterPro" id="IPR002130">
    <property type="entry name" value="Cyclophilin-type_PPIase_dom"/>
</dbReference>
<dbReference type="GO" id="GO:0016018">
    <property type="term" value="F:cyclosporin A binding"/>
    <property type="evidence" value="ECO:0007669"/>
    <property type="project" value="TreeGrafter"/>
</dbReference>
<proteinExistence type="predicted"/>
<accession>A0A060T972</accession>
<dbReference type="EC" id="5.2.1.8" evidence="2"/>
<dbReference type="PROSITE" id="PS50005">
    <property type="entry name" value="TPR"/>
    <property type="match status" value="1"/>
</dbReference>
<dbReference type="SMART" id="SM00028">
    <property type="entry name" value="TPR"/>
    <property type="match status" value="2"/>
</dbReference>
<evidence type="ECO:0000313" key="7">
    <source>
        <dbReference type="EMBL" id="CDP35701.1"/>
    </source>
</evidence>
<reference evidence="7" key="1">
    <citation type="submission" date="2014-02" db="EMBL/GenBank/DDBJ databases">
        <authorList>
            <person name="Genoscope - CEA"/>
        </authorList>
    </citation>
    <scope>NUCLEOTIDE SEQUENCE</scope>
    <source>
        <strain evidence="7">LS3</strain>
    </source>
</reference>
<keyword evidence="5" id="KW-0802">TPR repeat</keyword>
<dbReference type="InterPro" id="IPR029000">
    <property type="entry name" value="Cyclophilin-like_dom_sf"/>
</dbReference>
<dbReference type="Pfam" id="PF00160">
    <property type="entry name" value="Pro_isomerase"/>
    <property type="match status" value="1"/>
</dbReference>
<evidence type="ECO:0000256" key="2">
    <source>
        <dbReference type="ARBA" id="ARBA00013194"/>
    </source>
</evidence>
<name>A0A060T972_BLAAD</name>
<evidence type="ECO:0000259" key="6">
    <source>
        <dbReference type="PROSITE" id="PS50072"/>
    </source>
</evidence>
<dbReference type="EMBL" id="HG937693">
    <property type="protein sequence ID" value="CDP35701.1"/>
    <property type="molecule type" value="Genomic_DNA"/>
</dbReference>
<organism evidence="7">
    <name type="scientific">Blastobotrys adeninivorans</name>
    <name type="common">Yeast</name>
    <name type="synonym">Arxula adeninivorans</name>
    <dbReference type="NCBI Taxonomy" id="409370"/>
    <lineage>
        <taxon>Eukaryota</taxon>
        <taxon>Fungi</taxon>
        <taxon>Dikarya</taxon>
        <taxon>Ascomycota</taxon>
        <taxon>Saccharomycotina</taxon>
        <taxon>Dipodascomycetes</taxon>
        <taxon>Dipodascales</taxon>
        <taxon>Trichomonascaceae</taxon>
        <taxon>Blastobotrys</taxon>
    </lineage>
</organism>
<dbReference type="InterPro" id="IPR011990">
    <property type="entry name" value="TPR-like_helical_dom_sf"/>
</dbReference>
<protein>
    <recommendedName>
        <fullName evidence="2">peptidylprolyl isomerase</fullName>
        <ecNumber evidence="2">5.2.1.8</ecNumber>
    </recommendedName>
</protein>
<evidence type="ECO:0000256" key="1">
    <source>
        <dbReference type="ARBA" id="ARBA00000971"/>
    </source>
</evidence>
<dbReference type="Gene3D" id="2.40.100.10">
    <property type="entry name" value="Cyclophilin-like"/>
    <property type="match status" value="1"/>
</dbReference>
<dbReference type="PROSITE" id="PS50072">
    <property type="entry name" value="CSA_PPIASE_2"/>
    <property type="match status" value="1"/>
</dbReference>
<dbReference type="GO" id="GO:0003755">
    <property type="term" value="F:peptidyl-prolyl cis-trans isomerase activity"/>
    <property type="evidence" value="ECO:0007669"/>
    <property type="project" value="UniProtKB-KW"/>
</dbReference>
<dbReference type="PhylomeDB" id="A0A060T972"/>
<feature type="repeat" description="TPR" evidence="5">
    <location>
        <begin position="325"/>
        <end position="358"/>
    </location>
</feature>
<reference evidence="7" key="2">
    <citation type="submission" date="2014-06" db="EMBL/GenBank/DDBJ databases">
        <title>The complete genome of Blastobotrys (Arxula) adeninivorans LS3 - a yeast of biotechnological interest.</title>
        <authorList>
            <person name="Kunze G."/>
            <person name="Gaillardin C."/>
            <person name="Czernicka M."/>
            <person name="Durrens P."/>
            <person name="Martin T."/>
            <person name="Boer E."/>
            <person name="Gabaldon T."/>
            <person name="Cruz J."/>
            <person name="Talla E."/>
            <person name="Marck C."/>
            <person name="Goffeau A."/>
            <person name="Barbe V."/>
            <person name="Baret P."/>
            <person name="Baronian K."/>
            <person name="Beier S."/>
            <person name="Bleykasten C."/>
            <person name="Bode R."/>
            <person name="Casaregola S."/>
            <person name="Despons L."/>
            <person name="Fairhead C."/>
            <person name="Giersberg M."/>
            <person name="Gierski P."/>
            <person name="Hahnel U."/>
            <person name="Hartmann A."/>
            <person name="Jankowska D."/>
            <person name="Jubin C."/>
            <person name="Jung P."/>
            <person name="Lafontaine I."/>
            <person name="Leh-Louis V."/>
            <person name="Lemaire M."/>
            <person name="Marcet-Houben M."/>
            <person name="Mascher M."/>
            <person name="Morel G."/>
            <person name="Richard G.-F."/>
            <person name="Riechen J."/>
            <person name="Sacerdot C."/>
            <person name="Sarkar A."/>
            <person name="Savel G."/>
            <person name="Schacherer J."/>
            <person name="Sherman D."/>
            <person name="Straub M.-L."/>
            <person name="Stein N."/>
            <person name="Thierry A."/>
            <person name="Trautwein-Schult A."/>
            <person name="Westhof E."/>
            <person name="Worch S."/>
            <person name="Dujon B."/>
            <person name="Souciet J.-L."/>
            <person name="Wincker P."/>
            <person name="Scholz U."/>
            <person name="Neuveglise N."/>
        </authorList>
    </citation>
    <scope>NUCLEOTIDE SEQUENCE</scope>
    <source>
        <strain evidence="7">LS3</strain>
    </source>
</reference>
<dbReference type="AlphaFoldDB" id="A0A060T972"/>
<evidence type="ECO:0000256" key="4">
    <source>
        <dbReference type="ARBA" id="ARBA00023235"/>
    </source>
</evidence>
<evidence type="ECO:0000256" key="5">
    <source>
        <dbReference type="PROSITE-ProRule" id="PRU00339"/>
    </source>
</evidence>
<comment type="catalytic activity">
    <reaction evidence="1">
        <text>[protein]-peptidylproline (omega=180) = [protein]-peptidylproline (omega=0)</text>
        <dbReference type="Rhea" id="RHEA:16237"/>
        <dbReference type="Rhea" id="RHEA-COMP:10747"/>
        <dbReference type="Rhea" id="RHEA-COMP:10748"/>
        <dbReference type="ChEBI" id="CHEBI:83833"/>
        <dbReference type="ChEBI" id="CHEBI:83834"/>
        <dbReference type="EC" id="5.2.1.8"/>
    </reaction>
</comment>
<sequence length="383" mass="42431">MSQVAGDDNHGSDPLREVVNKTPGRTYVFLETAINGKGIGRIVIEVFEAKQNSIFASLCQGTAKYKGKPISYKGSIFHRSVKNLLVQGGDVVDGVGTGGLFGASSNYNDYHDSFLCTFDLDTMWVVAASENPNTDSSQFFITCSSVYKLQTKYPVLGRVVTGRSVVRRIEDNAVDPNDAPLDKIEIINCGLIKKEDPIYVRCPDETGDYFEAYVRDEPLVSAEDPGSAIKAATALKDIGTQLLRQGKLELALIKYKKGRDYLEDYRPENLPDGLSVSDYGALLDLKASLYLNVSLVALKLQHYGDAIVNSTDALCLEGRDATVIAKAHYRRGHAYYLWGDKDQARRDILRALDYAPKDPSILSLLKQINEQPTHFRVRMVEET</sequence>
<dbReference type="SUPFAM" id="SSF48452">
    <property type="entry name" value="TPR-like"/>
    <property type="match status" value="1"/>
</dbReference>
<dbReference type="InterPro" id="IPR019734">
    <property type="entry name" value="TPR_rpt"/>
</dbReference>
<dbReference type="PANTHER" id="PTHR11071:SF561">
    <property type="entry name" value="PEPTIDYL-PROLYL CIS-TRANS ISOMERASE D-RELATED"/>
    <property type="match status" value="1"/>
</dbReference>
<keyword evidence="4" id="KW-0413">Isomerase</keyword>
<evidence type="ECO:0000256" key="3">
    <source>
        <dbReference type="ARBA" id="ARBA00023110"/>
    </source>
</evidence>